<evidence type="ECO:0000259" key="8">
    <source>
        <dbReference type="Pfam" id="PF03775"/>
    </source>
</evidence>
<dbReference type="GO" id="GO:1901891">
    <property type="term" value="P:regulation of cell septum assembly"/>
    <property type="evidence" value="ECO:0007669"/>
    <property type="project" value="InterPro"/>
</dbReference>
<dbReference type="Pfam" id="PF05209">
    <property type="entry name" value="MinC_N"/>
    <property type="match status" value="1"/>
</dbReference>
<dbReference type="PANTHER" id="PTHR34108:SF1">
    <property type="entry name" value="SEPTUM SITE-DETERMINING PROTEIN MINC"/>
    <property type="match status" value="1"/>
</dbReference>
<evidence type="ECO:0000256" key="2">
    <source>
        <dbReference type="ARBA" id="ARBA00022618"/>
    </source>
</evidence>
<dbReference type="GO" id="GO:0051302">
    <property type="term" value="P:regulation of cell division"/>
    <property type="evidence" value="ECO:0007669"/>
    <property type="project" value="InterPro"/>
</dbReference>
<keyword evidence="4 6" id="KW-0131">Cell cycle</keyword>
<dbReference type="HAMAP" id="MF_00267">
    <property type="entry name" value="MinC"/>
    <property type="match status" value="1"/>
</dbReference>
<dbReference type="InterPro" id="IPR036145">
    <property type="entry name" value="MinC_C_sf"/>
</dbReference>
<name>A0A482IKP2_9BURK</name>
<dbReference type="Gene3D" id="3.30.70.260">
    <property type="match status" value="1"/>
</dbReference>
<dbReference type="NCBIfam" id="TIGR01222">
    <property type="entry name" value="minC"/>
    <property type="match status" value="1"/>
</dbReference>
<evidence type="ECO:0000256" key="5">
    <source>
        <dbReference type="ARBA" id="ARBA00025606"/>
    </source>
</evidence>
<dbReference type="InterPro" id="IPR016098">
    <property type="entry name" value="CAP/MinC_C"/>
</dbReference>
<dbReference type="EMBL" id="CP037900">
    <property type="protein sequence ID" value="QBP08257.1"/>
    <property type="molecule type" value="Genomic_DNA"/>
</dbReference>
<keyword evidence="3 6" id="KW-0717">Septation</keyword>
<dbReference type="InterPro" id="IPR007874">
    <property type="entry name" value="MinC_N"/>
</dbReference>
<dbReference type="InterPro" id="IPR005526">
    <property type="entry name" value="Septum_form_inhib_MinC_C"/>
</dbReference>
<evidence type="ECO:0000313" key="10">
    <source>
        <dbReference type="EMBL" id="QBP08257.1"/>
    </source>
</evidence>
<feature type="region of interest" description="Disordered" evidence="7">
    <location>
        <begin position="103"/>
        <end position="148"/>
    </location>
</feature>
<feature type="domain" description="Septum formation inhibitor MinC N-terminal" evidence="9">
    <location>
        <begin position="9"/>
        <end position="58"/>
    </location>
</feature>
<dbReference type="InterPro" id="IPR013033">
    <property type="entry name" value="MinC"/>
</dbReference>
<comment type="subunit">
    <text evidence="6">Interacts with MinD and FtsZ.</text>
</comment>
<dbReference type="GO" id="GO:0000917">
    <property type="term" value="P:division septum assembly"/>
    <property type="evidence" value="ECO:0007669"/>
    <property type="project" value="UniProtKB-KW"/>
</dbReference>
<protein>
    <recommendedName>
        <fullName evidence="6">Probable septum site-determining protein MinC</fullName>
    </recommendedName>
</protein>
<feature type="domain" description="Septum formation inhibitor MinC C-terminal" evidence="8">
    <location>
        <begin position="177"/>
        <end position="276"/>
    </location>
</feature>
<accession>A0A482IKP2</accession>
<evidence type="ECO:0000256" key="4">
    <source>
        <dbReference type="ARBA" id="ARBA00023306"/>
    </source>
</evidence>
<keyword evidence="2 6" id="KW-0132">Cell division</keyword>
<sequence length="282" mass="29928">MSQKKSPRFELRSGNVDALLLALNTADLDAVRDDLLSRFESTPDFFSDDVVALDLRRLEGDGALALDRVIDTLATLKARAIGVVARADQRDWAGGFGLPLLDSQSRRGGKDEAPKEKAGNPESARAGGQADAEATRNTGKGKDSEGAAVNGKASEIAEIMAAANAASAPRAIPTLLIDKPLRSGQQIYAQGDVVILDLVSYGAEVIAEGNIHIYAPLRGRALAGVKGNPDARIFCTCLEPELISIAGIYRTAEQTLPADVLGKSAQVRLSDEKLILEPLRMK</sequence>
<dbReference type="OrthoDB" id="9794530at2"/>
<dbReference type="AlphaFoldDB" id="A0A482IKP2"/>
<dbReference type="Pfam" id="PF03775">
    <property type="entry name" value="MinC_C"/>
    <property type="match status" value="1"/>
</dbReference>
<evidence type="ECO:0000256" key="3">
    <source>
        <dbReference type="ARBA" id="ARBA00023210"/>
    </source>
</evidence>
<proteinExistence type="inferred from homology"/>
<evidence type="ECO:0000256" key="1">
    <source>
        <dbReference type="ARBA" id="ARBA00006291"/>
    </source>
</evidence>
<dbReference type="Proteomes" id="UP000253772">
    <property type="component" value="Chromosome c1"/>
</dbReference>
<evidence type="ECO:0000256" key="6">
    <source>
        <dbReference type="HAMAP-Rule" id="MF_00267"/>
    </source>
</evidence>
<gene>
    <name evidence="6 10" type="primary">minC</name>
    <name evidence="10" type="ORF">DDF84_000165</name>
</gene>
<feature type="compositionally biased region" description="Basic and acidic residues" evidence="7">
    <location>
        <begin position="104"/>
        <end position="119"/>
    </location>
</feature>
<dbReference type="RefSeq" id="WP_024569255.1">
    <property type="nucleotide sequence ID" value="NZ_CP037900.1"/>
</dbReference>
<comment type="function">
    <text evidence="5 6">Cell division inhibitor that blocks the formation of polar Z ring septums. Rapidly oscillates between the poles of the cell to destabilize FtsZ filaments that have formed before they mature into polar Z rings. Prevents FtsZ polymerization.</text>
</comment>
<evidence type="ECO:0000256" key="7">
    <source>
        <dbReference type="SAM" id="MobiDB-lite"/>
    </source>
</evidence>
<dbReference type="GO" id="GO:0000902">
    <property type="term" value="P:cell morphogenesis"/>
    <property type="evidence" value="ECO:0007669"/>
    <property type="project" value="InterPro"/>
</dbReference>
<organism evidence="10 11">
    <name type="scientific">Cupriavidus metallidurans</name>
    <dbReference type="NCBI Taxonomy" id="119219"/>
    <lineage>
        <taxon>Bacteria</taxon>
        <taxon>Pseudomonadati</taxon>
        <taxon>Pseudomonadota</taxon>
        <taxon>Betaproteobacteria</taxon>
        <taxon>Burkholderiales</taxon>
        <taxon>Burkholderiaceae</taxon>
        <taxon>Cupriavidus</taxon>
    </lineage>
</organism>
<dbReference type="SUPFAM" id="SSF63848">
    <property type="entry name" value="Cell-division inhibitor MinC, C-terminal domain"/>
    <property type="match status" value="1"/>
</dbReference>
<dbReference type="PANTHER" id="PTHR34108">
    <property type="entry name" value="SEPTUM SITE-DETERMINING PROTEIN MINC"/>
    <property type="match status" value="1"/>
</dbReference>
<dbReference type="Gene3D" id="2.160.20.70">
    <property type="match status" value="1"/>
</dbReference>
<evidence type="ECO:0000313" key="11">
    <source>
        <dbReference type="Proteomes" id="UP000253772"/>
    </source>
</evidence>
<comment type="similarity">
    <text evidence="1 6">Belongs to the MinC family.</text>
</comment>
<reference evidence="10 11" key="1">
    <citation type="submission" date="2019-03" db="EMBL/GenBank/DDBJ databases">
        <title>Comparative insights into the high quality Complete genome sequence of highly metal resistant Cupriavidus metallidurans strain BS1 isolated from a gold-copper mine.</title>
        <authorList>
            <person name="Mazhar H.S."/>
            <person name="Rensing C."/>
        </authorList>
    </citation>
    <scope>NUCLEOTIDE SEQUENCE [LARGE SCALE GENOMIC DNA]</scope>
    <source>
        <strain evidence="10 11">BS1</strain>
    </source>
</reference>
<evidence type="ECO:0000259" key="9">
    <source>
        <dbReference type="Pfam" id="PF05209"/>
    </source>
</evidence>